<dbReference type="Proteomes" id="UP000215914">
    <property type="component" value="Chromosome 9"/>
</dbReference>
<sequence>MACSYTSNNTTYGVRSISLPTTSHSSTYNIKKELNDIKTCAMYSSSCKPSIETLYDGLLKLSRLYECLHEFINVVCSTHDDEKWVEELRDGLVGFLDVCDIMRDIMSRYKEHARDLQCALRRRKGDSSIEISIARYKCFRKMIKKDVKRLIASLKRSTVAKSQDRRHHHHHPHHEVVIKMVMEVTVSVFESLLMHFVMPNSETPKASRWSLVVSKLIQRTRVACEEHHDQHTKDIESLDVVLHGQCIKDDRFSSWQNDAYLWDVMEAQIDRIDGGLEYMFRSMIKTRSYLLNIISNY</sequence>
<dbReference type="InterPro" id="IPR004320">
    <property type="entry name" value="BPS1_pln"/>
</dbReference>
<reference evidence="1" key="3">
    <citation type="submission" date="2020-06" db="EMBL/GenBank/DDBJ databases">
        <title>Helianthus annuus Genome sequencing and assembly Release 2.</title>
        <authorList>
            <person name="Gouzy J."/>
            <person name="Langlade N."/>
            <person name="Munos S."/>
        </authorList>
    </citation>
    <scope>NUCLEOTIDE SEQUENCE</scope>
    <source>
        <tissue evidence="1">Leaves</tissue>
    </source>
</reference>
<gene>
    <name evidence="2" type="ORF">HannXRQ_Chr09g0257731</name>
    <name evidence="1" type="ORF">HanXRQr2_Chr09g0389311</name>
</gene>
<name>A0A251TVQ7_HELAN</name>
<dbReference type="PANTHER" id="PTHR33070:SF109">
    <property type="entry name" value="DOMAIN PROTEIN, PUTATIVE (DUF241)-RELATED"/>
    <property type="match status" value="1"/>
</dbReference>
<dbReference type="Pfam" id="PF03087">
    <property type="entry name" value="BPS1"/>
    <property type="match status" value="1"/>
</dbReference>
<dbReference type="EMBL" id="MNCJ02000324">
    <property type="protein sequence ID" value="KAF5790966.1"/>
    <property type="molecule type" value="Genomic_DNA"/>
</dbReference>
<evidence type="ECO:0000313" key="1">
    <source>
        <dbReference type="EMBL" id="KAF5790966.1"/>
    </source>
</evidence>
<keyword evidence="3" id="KW-1185">Reference proteome</keyword>
<organism evidence="2 3">
    <name type="scientific">Helianthus annuus</name>
    <name type="common">Common sunflower</name>
    <dbReference type="NCBI Taxonomy" id="4232"/>
    <lineage>
        <taxon>Eukaryota</taxon>
        <taxon>Viridiplantae</taxon>
        <taxon>Streptophyta</taxon>
        <taxon>Embryophyta</taxon>
        <taxon>Tracheophyta</taxon>
        <taxon>Spermatophyta</taxon>
        <taxon>Magnoliopsida</taxon>
        <taxon>eudicotyledons</taxon>
        <taxon>Gunneridae</taxon>
        <taxon>Pentapetalae</taxon>
        <taxon>asterids</taxon>
        <taxon>campanulids</taxon>
        <taxon>Asterales</taxon>
        <taxon>Asteraceae</taxon>
        <taxon>Asteroideae</taxon>
        <taxon>Heliantheae alliance</taxon>
        <taxon>Heliantheae</taxon>
        <taxon>Helianthus</taxon>
    </lineage>
</organism>
<evidence type="ECO:0000313" key="2">
    <source>
        <dbReference type="EMBL" id="OTG15190.1"/>
    </source>
</evidence>
<dbReference type="GO" id="GO:0048364">
    <property type="term" value="P:root development"/>
    <property type="evidence" value="ECO:0007669"/>
    <property type="project" value="InterPro"/>
</dbReference>
<dbReference type="GO" id="GO:0048367">
    <property type="term" value="P:shoot system development"/>
    <property type="evidence" value="ECO:0007669"/>
    <property type="project" value="InterPro"/>
</dbReference>
<proteinExistence type="predicted"/>
<dbReference type="InParanoid" id="A0A251TVQ7"/>
<protein>
    <recommendedName>
        <fullName evidence="4">DUF241 domain protein</fullName>
    </recommendedName>
</protein>
<reference evidence="2" key="2">
    <citation type="submission" date="2017-02" db="EMBL/GenBank/DDBJ databases">
        <title>Sunflower complete genome.</title>
        <authorList>
            <person name="Langlade N."/>
            <person name="Munos S."/>
        </authorList>
    </citation>
    <scope>NUCLEOTIDE SEQUENCE [LARGE SCALE GENOMIC DNA]</scope>
    <source>
        <tissue evidence="2">Leaves</tissue>
    </source>
</reference>
<evidence type="ECO:0008006" key="4">
    <source>
        <dbReference type="Google" id="ProtNLM"/>
    </source>
</evidence>
<reference evidence="1 3" key="1">
    <citation type="journal article" date="2017" name="Nature">
        <title>The sunflower genome provides insights into oil metabolism, flowering and Asterid evolution.</title>
        <authorList>
            <person name="Badouin H."/>
            <person name="Gouzy J."/>
            <person name="Grassa C.J."/>
            <person name="Murat F."/>
            <person name="Staton S.E."/>
            <person name="Cottret L."/>
            <person name="Lelandais-Briere C."/>
            <person name="Owens G.L."/>
            <person name="Carrere S."/>
            <person name="Mayjonade B."/>
            <person name="Legrand L."/>
            <person name="Gill N."/>
            <person name="Kane N.C."/>
            <person name="Bowers J.E."/>
            <person name="Hubner S."/>
            <person name="Bellec A."/>
            <person name="Berard A."/>
            <person name="Berges H."/>
            <person name="Blanchet N."/>
            <person name="Boniface M.C."/>
            <person name="Brunel D."/>
            <person name="Catrice O."/>
            <person name="Chaidir N."/>
            <person name="Claudel C."/>
            <person name="Donnadieu C."/>
            <person name="Faraut T."/>
            <person name="Fievet G."/>
            <person name="Helmstetter N."/>
            <person name="King M."/>
            <person name="Knapp S.J."/>
            <person name="Lai Z."/>
            <person name="Le Paslier M.C."/>
            <person name="Lippi Y."/>
            <person name="Lorenzon L."/>
            <person name="Mandel J.R."/>
            <person name="Marage G."/>
            <person name="Marchand G."/>
            <person name="Marquand E."/>
            <person name="Bret-Mestries E."/>
            <person name="Morien E."/>
            <person name="Nambeesan S."/>
            <person name="Nguyen T."/>
            <person name="Pegot-Espagnet P."/>
            <person name="Pouilly N."/>
            <person name="Raftis F."/>
            <person name="Sallet E."/>
            <person name="Schiex T."/>
            <person name="Thomas J."/>
            <person name="Vandecasteele C."/>
            <person name="Vares D."/>
            <person name="Vear F."/>
            <person name="Vautrin S."/>
            <person name="Crespi M."/>
            <person name="Mangin B."/>
            <person name="Burke J.M."/>
            <person name="Salse J."/>
            <person name="Munos S."/>
            <person name="Vincourt P."/>
            <person name="Rieseberg L.H."/>
            <person name="Langlade N.B."/>
        </authorList>
    </citation>
    <scope>NUCLEOTIDE SEQUENCE [LARGE SCALE GENOMIC DNA]</scope>
    <source>
        <strain evidence="3">cv. SF193</strain>
        <tissue evidence="1">Leaves</tissue>
    </source>
</reference>
<accession>A0A251TVQ7</accession>
<dbReference type="PANTHER" id="PTHR33070">
    <property type="entry name" value="OS06G0725500 PROTEIN"/>
    <property type="match status" value="1"/>
</dbReference>
<dbReference type="OrthoDB" id="1701699at2759"/>
<dbReference type="Gramene" id="mRNA:HanXRQr2_Chr09g0389311">
    <property type="protein sequence ID" value="CDS:HanXRQr2_Chr09g0389311.1"/>
    <property type="gene ID" value="HanXRQr2_Chr09g0389311"/>
</dbReference>
<evidence type="ECO:0000313" key="3">
    <source>
        <dbReference type="Proteomes" id="UP000215914"/>
    </source>
</evidence>
<dbReference type="EMBL" id="CM007898">
    <property type="protein sequence ID" value="OTG15190.1"/>
    <property type="molecule type" value="Genomic_DNA"/>
</dbReference>
<dbReference type="OMA" id="ATHFECI"/>
<dbReference type="AlphaFoldDB" id="A0A251TVQ7"/>